<reference evidence="2" key="2">
    <citation type="submission" date="2019-06" db="EMBL/GenBank/DDBJ databases">
        <title>Co-occurence of chitin degradation, pigmentation and bioactivity in marine Pseudoalteromonas.</title>
        <authorList>
            <person name="Sonnenschein E.C."/>
            <person name="Bech P.K."/>
        </authorList>
    </citation>
    <scope>NUCLEOTIDE SEQUENCE [LARGE SCALE GENOMIC DNA]</scope>
    <source>
        <strain evidence="2">S2599</strain>
    </source>
</reference>
<comment type="caution">
    <text evidence="1">The sequence shown here is derived from an EMBL/GenBank/DDBJ whole genome shotgun (WGS) entry which is preliminary data.</text>
</comment>
<gene>
    <name evidence="1" type="ORF">CWB98_15750</name>
</gene>
<organism evidence="1 2">
    <name type="scientific">Pseudoalteromonas rubra</name>
    <dbReference type="NCBI Taxonomy" id="43658"/>
    <lineage>
        <taxon>Bacteria</taxon>
        <taxon>Pseudomonadati</taxon>
        <taxon>Pseudomonadota</taxon>
        <taxon>Gammaproteobacteria</taxon>
        <taxon>Alteromonadales</taxon>
        <taxon>Pseudoalteromonadaceae</taxon>
        <taxon>Pseudoalteromonas</taxon>
    </lineage>
</organism>
<sequence length="397" mass="44564">MAWALLSAFSGWAMYAPNEQSMQMMYCNQGGGQAAMSMSLGAVPTLNNRAAVTSAAQRLAITNFDLQGSAADWQQEVNLTWQVQGADLVQIFRVSHTETCLLYLQTPEFRFATDRGTAQTHALFYRLVAWRGNERVFVDRLTSEQLAQPQGQTFATKATLPFADQRLDVNEHTLFYHQNSVFFATHDEKLFKYSRQSQGSWQQEWSLTLDGAVSNPPVVHNGYLYYTLSMVGERGRLCRVPLSYVTHQECSQVRPTNLIASPVIVPRTEPDAHSVYSAQASTQPLWGVYGFGRDGSVEVFRFERQVTISARTMMPNAVFRNVLSTPQLITAQISRPDNPSGRALFVLRQQNTMLGIQVPISQSHTHTLYDAMQAAYGRSTAPSDESDTLQLLWKKEL</sequence>
<dbReference type="EMBL" id="PNCJ01000022">
    <property type="protein sequence ID" value="TMP35715.1"/>
    <property type="molecule type" value="Genomic_DNA"/>
</dbReference>
<dbReference type="AlphaFoldDB" id="A0A5S3WYY2"/>
<accession>A0A5S3WYY2</accession>
<reference evidence="1 2" key="1">
    <citation type="submission" date="2018-01" db="EMBL/GenBank/DDBJ databases">
        <authorList>
            <person name="Paulsen S."/>
            <person name="Gram L.K."/>
        </authorList>
    </citation>
    <scope>NUCLEOTIDE SEQUENCE [LARGE SCALE GENOMIC DNA]</scope>
    <source>
        <strain evidence="1 2">S2599</strain>
    </source>
</reference>
<proteinExistence type="predicted"/>
<evidence type="ECO:0000313" key="1">
    <source>
        <dbReference type="EMBL" id="TMP35715.1"/>
    </source>
</evidence>
<name>A0A5S3WYY2_9GAMM</name>
<dbReference type="Proteomes" id="UP000306719">
    <property type="component" value="Unassembled WGS sequence"/>
</dbReference>
<evidence type="ECO:0000313" key="2">
    <source>
        <dbReference type="Proteomes" id="UP000306719"/>
    </source>
</evidence>
<protein>
    <submittedName>
        <fullName evidence="1">Uncharacterized protein</fullName>
    </submittedName>
</protein>